<dbReference type="PANTHER" id="PTHR13748:SF70">
    <property type="entry name" value="COBW_HYPB_UREG NUCLEOTIDE-BINDING DOMAIN-CONTAINING PROTEIN"/>
    <property type="match status" value="1"/>
</dbReference>
<evidence type="ECO:0000313" key="9">
    <source>
        <dbReference type="Proteomes" id="UP000708148"/>
    </source>
</evidence>
<dbReference type="Gene3D" id="3.40.50.300">
    <property type="entry name" value="P-loop containing nucleotide triphosphate hydrolases"/>
    <property type="match status" value="1"/>
</dbReference>
<evidence type="ECO:0000256" key="3">
    <source>
        <dbReference type="ARBA" id="ARBA00023186"/>
    </source>
</evidence>
<protein>
    <recommendedName>
        <fullName evidence="7">WW domain-containing protein</fullName>
    </recommendedName>
</protein>
<dbReference type="SUPFAM" id="SSF52540">
    <property type="entry name" value="P-loop containing nucleoside triphosphate hydrolases"/>
    <property type="match status" value="1"/>
</dbReference>
<dbReference type="SMART" id="SM00833">
    <property type="entry name" value="CobW_C"/>
    <property type="match status" value="1"/>
</dbReference>
<dbReference type="InterPro" id="IPR003495">
    <property type="entry name" value="CobW/HypB/UreG_nucleotide-bd"/>
</dbReference>
<dbReference type="Pfam" id="PF02492">
    <property type="entry name" value="cobW"/>
    <property type="match status" value="1"/>
</dbReference>
<evidence type="ECO:0000256" key="2">
    <source>
        <dbReference type="ARBA" id="ARBA00022801"/>
    </source>
</evidence>
<feature type="region of interest" description="Disordered" evidence="6">
    <location>
        <begin position="261"/>
        <end position="307"/>
    </location>
</feature>
<keyword evidence="1" id="KW-0547">Nucleotide-binding</keyword>
<dbReference type="SUPFAM" id="SSF90002">
    <property type="entry name" value="Hypothetical protein YjiA, C-terminal domain"/>
    <property type="match status" value="1"/>
</dbReference>
<evidence type="ECO:0000256" key="5">
    <source>
        <dbReference type="ARBA" id="ARBA00049117"/>
    </source>
</evidence>
<dbReference type="GO" id="GO:0005737">
    <property type="term" value="C:cytoplasm"/>
    <property type="evidence" value="ECO:0007669"/>
    <property type="project" value="TreeGrafter"/>
</dbReference>
<dbReference type="InterPro" id="IPR027417">
    <property type="entry name" value="P-loop_NTPase"/>
</dbReference>
<dbReference type="PANTHER" id="PTHR13748">
    <property type="entry name" value="COBW-RELATED"/>
    <property type="match status" value="1"/>
</dbReference>
<dbReference type="GO" id="GO:0000166">
    <property type="term" value="F:nucleotide binding"/>
    <property type="evidence" value="ECO:0007669"/>
    <property type="project" value="UniProtKB-KW"/>
</dbReference>
<dbReference type="GO" id="GO:0016787">
    <property type="term" value="F:hydrolase activity"/>
    <property type="evidence" value="ECO:0007669"/>
    <property type="project" value="UniProtKB-KW"/>
</dbReference>
<gene>
    <name evidence="8" type="ORF">OSTQU699_LOCUS3412</name>
</gene>
<comment type="similarity">
    <text evidence="4">Belongs to the SIMIBI class G3E GTPase family. ZNG1 subfamily.</text>
</comment>
<keyword evidence="3" id="KW-0143">Chaperone</keyword>
<organism evidence="8 9">
    <name type="scientific">Ostreobium quekettii</name>
    <dbReference type="NCBI Taxonomy" id="121088"/>
    <lineage>
        <taxon>Eukaryota</taxon>
        <taxon>Viridiplantae</taxon>
        <taxon>Chlorophyta</taxon>
        <taxon>core chlorophytes</taxon>
        <taxon>Ulvophyceae</taxon>
        <taxon>TCBD clade</taxon>
        <taxon>Bryopsidales</taxon>
        <taxon>Ostreobineae</taxon>
        <taxon>Ostreobiaceae</taxon>
        <taxon>Ostreobium</taxon>
    </lineage>
</organism>
<proteinExistence type="inferred from homology"/>
<keyword evidence="9" id="KW-1185">Reference proteome</keyword>
<dbReference type="InterPro" id="IPR011629">
    <property type="entry name" value="CobW-like_C"/>
</dbReference>
<accession>A0A8S1IVD7</accession>
<dbReference type="OrthoDB" id="258627at2759"/>
<dbReference type="Pfam" id="PF07683">
    <property type="entry name" value="CobW_C"/>
    <property type="match status" value="1"/>
</dbReference>
<dbReference type="AlphaFoldDB" id="A0A8S1IVD7"/>
<dbReference type="EMBL" id="CAJHUC010000749">
    <property type="protein sequence ID" value="CAD7698051.1"/>
    <property type="molecule type" value="Genomic_DNA"/>
</dbReference>
<dbReference type="Gene3D" id="3.30.1220.10">
    <property type="entry name" value="CobW-like, C-terminal domain"/>
    <property type="match status" value="1"/>
</dbReference>
<dbReference type="PROSITE" id="PS50020">
    <property type="entry name" value="WW_DOMAIN_2"/>
    <property type="match status" value="1"/>
</dbReference>
<dbReference type="InterPro" id="IPR036627">
    <property type="entry name" value="CobW-likC_sf"/>
</dbReference>
<dbReference type="InterPro" id="IPR051316">
    <property type="entry name" value="Zinc-reg_GTPase_activator"/>
</dbReference>
<feature type="domain" description="WW" evidence="7">
    <location>
        <begin position="417"/>
        <end position="450"/>
    </location>
</feature>
<feature type="compositionally biased region" description="Low complexity" evidence="6">
    <location>
        <begin position="261"/>
        <end position="276"/>
    </location>
</feature>
<reference evidence="8" key="1">
    <citation type="submission" date="2020-12" db="EMBL/GenBank/DDBJ databases">
        <authorList>
            <person name="Iha C."/>
        </authorList>
    </citation>
    <scope>NUCLEOTIDE SEQUENCE</scope>
</reference>
<name>A0A8S1IVD7_9CHLO</name>
<dbReference type="CDD" id="cd03112">
    <property type="entry name" value="CobW-like"/>
    <property type="match status" value="1"/>
</dbReference>
<comment type="catalytic activity">
    <reaction evidence="5">
        <text>GTP + H2O = GDP + phosphate + H(+)</text>
        <dbReference type="Rhea" id="RHEA:19669"/>
        <dbReference type="ChEBI" id="CHEBI:15377"/>
        <dbReference type="ChEBI" id="CHEBI:15378"/>
        <dbReference type="ChEBI" id="CHEBI:37565"/>
        <dbReference type="ChEBI" id="CHEBI:43474"/>
        <dbReference type="ChEBI" id="CHEBI:58189"/>
    </reaction>
    <physiologicalReaction direction="left-to-right" evidence="5">
        <dbReference type="Rhea" id="RHEA:19670"/>
    </physiologicalReaction>
</comment>
<evidence type="ECO:0000256" key="4">
    <source>
        <dbReference type="ARBA" id="ARBA00034320"/>
    </source>
</evidence>
<evidence type="ECO:0000256" key="6">
    <source>
        <dbReference type="SAM" id="MobiDB-lite"/>
    </source>
</evidence>
<dbReference type="Proteomes" id="UP000708148">
    <property type="component" value="Unassembled WGS sequence"/>
</dbReference>
<sequence length="478" mass="53320">MTLAADAGEEPPRGAPAQVPYIPAATIKTRVTIITGYLGAGKTTLLNHILHNKGNKLFAVVENEFGEINVDNSLVAANLLAKEDVVSLDNGCACCSLRKDIVRVLAELDRRAIERGRRFDTIFMETTGLADPRPIAFTFFANPWIAARFKLDAIVCVMDCAFAIKHLNMFTNRFPPEETTEAVNEAVSQVALADLVLLNKRDLLHGKEELETVRRITLEINPTASFLECQLNTPEGRPDADTILSVDSFSLQKALEIDSSFLESGSESDGELSLSDGGEGNEPITGAKRAQPKERKSRKKVLEREPKRRKKLMHDTLGIGSVGITARGPLHEWRFNMFMKDFFAEKARDIIRSKGVLCIKGYEDKKFVFQGVHDNIVFGPSPDGWCEGEERISRIVFIGKNLSRRGLTDALRSCVWVPLPDGWREEMDEESREPVYIHESGMRQYNIPDYAPPHLEATEFISTRQPRVLLPPSPGGEE</sequence>
<evidence type="ECO:0000256" key="1">
    <source>
        <dbReference type="ARBA" id="ARBA00022741"/>
    </source>
</evidence>
<evidence type="ECO:0000259" key="7">
    <source>
        <dbReference type="PROSITE" id="PS50020"/>
    </source>
</evidence>
<comment type="caution">
    <text evidence="8">The sequence shown here is derived from an EMBL/GenBank/DDBJ whole genome shotgun (WGS) entry which is preliminary data.</text>
</comment>
<keyword evidence="2" id="KW-0378">Hydrolase</keyword>
<dbReference type="InterPro" id="IPR001202">
    <property type="entry name" value="WW_dom"/>
</dbReference>
<evidence type="ECO:0000313" key="8">
    <source>
        <dbReference type="EMBL" id="CAD7698051.1"/>
    </source>
</evidence>